<proteinExistence type="predicted"/>
<dbReference type="Gene3D" id="3.40.50.300">
    <property type="entry name" value="P-loop containing nucleotide triphosphate hydrolases"/>
    <property type="match status" value="2"/>
</dbReference>
<dbReference type="Gene3D" id="3.30.60.220">
    <property type="match status" value="1"/>
</dbReference>
<dbReference type="OrthoDB" id="360161at2759"/>
<feature type="domain" description="DEAD-box RNA helicase Q" evidence="9">
    <location>
        <begin position="213"/>
        <end position="241"/>
    </location>
</feature>
<evidence type="ECO:0000256" key="5">
    <source>
        <dbReference type="ARBA" id="ARBA00022840"/>
    </source>
</evidence>
<dbReference type="SMART" id="SM00490">
    <property type="entry name" value="HELICc"/>
    <property type="match status" value="1"/>
</dbReference>
<keyword evidence="11" id="KW-1185">Reference proteome</keyword>
<dbReference type="Pfam" id="PF00271">
    <property type="entry name" value="Helicase_C"/>
    <property type="match status" value="1"/>
</dbReference>
<protein>
    <recommendedName>
        <fullName evidence="1">RNA helicase</fullName>
        <ecNumber evidence="1">3.6.4.13</ecNumber>
    </recommendedName>
</protein>
<dbReference type="SMART" id="SM00487">
    <property type="entry name" value="DEXDc"/>
    <property type="match status" value="1"/>
</dbReference>
<dbReference type="InterPro" id="IPR027417">
    <property type="entry name" value="P-loop_NTPase"/>
</dbReference>
<keyword evidence="3" id="KW-0378">Hydrolase</keyword>
<organism evidence="10 11">
    <name type="scientific">Stylophora pistillata</name>
    <name type="common">Smooth cauliflower coral</name>
    <dbReference type="NCBI Taxonomy" id="50429"/>
    <lineage>
        <taxon>Eukaryota</taxon>
        <taxon>Metazoa</taxon>
        <taxon>Cnidaria</taxon>
        <taxon>Anthozoa</taxon>
        <taxon>Hexacorallia</taxon>
        <taxon>Scleractinia</taxon>
        <taxon>Astrocoeniina</taxon>
        <taxon>Pocilloporidae</taxon>
        <taxon>Stylophora</taxon>
    </lineage>
</organism>
<keyword evidence="5" id="KW-0067">ATP-binding</keyword>
<dbReference type="InterPro" id="IPR001650">
    <property type="entry name" value="Helicase_C-like"/>
</dbReference>
<dbReference type="EC" id="3.6.4.13" evidence="1"/>
<evidence type="ECO:0000256" key="4">
    <source>
        <dbReference type="ARBA" id="ARBA00022806"/>
    </source>
</evidence>
<evidence type="ECO:0000256" key="2">
    <source>
        <dbReference type="ARBA" id="ARBA00022741"/>
    </source>
</evidence>
<dbReference type="PANTHER" id="PTHR47958">
    <property type="entry name" value="ATP-DEPENDENT RNA HELICASE DBP3"/>
    <property type="match status" value="1"/>
</dbReference>
<reference evidence="11" key="1">
    <citation type="journal article" date="2017" name="bioRxiv">
        <title>Comparative analysis of the genomes of Stylophora pistillata and Acropora digitifera provides evidence for extensive differences between species of corals.</title>
        <authorList>
            <person name="Voolstra C.R."/>
            <person name="Li Y."/>
            <person name="Liew Y.J."/>
            <person name="Baumgarten S."/>
            <person name="Zoccola D."/>
            <person name="Flot J.-F."/>
            <person name="Tambutte S."/>
            <person name="Allemand D."/>
            <person name="Aranda M."/>
        </authorList>
    </citation>
    <scope>NUCLEOTIDE SEQUENCE [LARGE SCALE GENOMIC DNA]</scope>
</reference>
<evidence type="ECO:0000259" key="8">
    <source>
        <dbReference type="PROSITE" id="PS51194"/>
    </source>
</evidence>
<dbReference type="AlphaFoldDB" id="A0A2B4T248"/>
<dbReference type="InterPro" id="IPR014001">
    <property type="entry name" value="Helicase_ATP-bd"/>
</dbReference>
<dbReference type="PROSITE" id="PS51195">
    <property type="entry name" value="Q_MOTIF"/>
    <property type="match status" value="1"/>
</dbReference>
<evidence type="ECO:0000256" key="1">
    <source>
        <dbReference type="ARBA" id="ARBA00012552"/>
    </source>
</evidence>
<keyword evidence="4 10" id="KW-0347">Helicase</keyword>
<dbReference type="Pfam" id="PF00270">
    <property type="entry name" value="DEAD"/>
    <property type="match status" value="1"/>
</dbReference>
<dbReference type="EMBL" id="LSMT01000002">
    <property type="protein sequence ID" value="PFX34695.1"/>
    <property type="molecule type" value="Genomic_DNA"/>
</dbReference>
<evidence type="ECO:0000259" key="7">
    <source>
        <dbReference type="PROSITE" id="PS51192"/>
    </source>
</evidence>
<dbReference type="InterPro" id="IPR014014">
    <property type="entry name" value="RNA_helicase_DEAD_Q_motif"/>
</dbReference>
<evidence type="ECO:0000313" key="10">
    <source>
        <dbReference type="EMBL" id="PFX34695.1"/>
    </source>
</evidence>
<dbReference type="Proteomes" id="UP000225706">
    <property type="component" value="Unassembled WGS sequence"/>
</dbReference>
<evidence type="ECO:0000259" key="9">
    <source>
        <dbReference type="PROSITE" id="PS51195"/>
    </source>
</evidence>
<dbReference type="GO" id="GO:0003676">
    <property type="term" value="F:nucleic acid binding"/>
    <property type="evidence" value="ECO:0007669"/>
    <property type="project" value="InterPro"/>
</dbReference>
<evidence type="ECO:0000256" key="3">
    <source>
        <dbReference type="ARBA" id="ARBA00022801"/>
    </source>
</evidence>
<name>A0A2B4T248_STYPI</name>
<dbReference type="PROSITE" id="PS51192">
    <property type="entry name" value="HELICASE_ATP_BIND_1"/>
    <property type="match status" value="1"/>
</dbReference>
<dbReference type="PROSITE" id="PS51194">
    <property type="entry name" value="HELICASE_CTER"/>
    <property type="match status" value="1"/>
</dbReference>
<evidence type="ECO:0000256" key="6">
    <source>
        <dbReference type="PROSITE-ProRule" id="PRU00552"/>
    </source>
</evidence>
<dbReference type="GO" id="GO:0005524">
    <property type="term" value="F:ATP binding"/>
    <property type="evidence" value="ECO:0007669"/>
    <property type="project" value="UniProtKB-KW"/>
</dbReference>
<dbReference type="GO" id="GO:0003724">
    <property type="term" value="F:RNA helicase activity"/>
    <property type="evidence" value="ECO:0007669"/>
    <property type="project" value="UniProtKB-EC"/>
</dbReference>
<sequence length="643" mass="71984">MAAMFVPRSVTRKVDNNLSHRSNAISTEKSQLTKIEIIDERKLATNERQRPVESDDPGASTNLFASCVKETCVKDISRNDMDKGEDEEVEKVVSYSKNQRWPAPGEPVCVICGRYGAYIVDQTDRDVCSLECKARQAKEYEELLDSSAENRGVSRKNASSNRTIAKISVAENKFQFQYNEHPVIAKLFASKVDDIREALNIRVKGNNVSRPILEFKHCRLSKTLESNLIRCGYATPTPVQMQVIPVSLCSRDALVGAHTGSGKTAAFLVPIIQRIYAEVEFSFSMKRLSNNPFGVIMSPTRELCMQIEKQAKELMQGLPNMKTALLVGGMPIPPQLHRLSSGVQIIVATPGRMREILNVESGVDLSSVKVFVLDEVDIMLQMGFEQQVQEVIDKLPAEKQTLMFSATVPTSIEIVADKLLVDPVYVSVGSPSEPNASVKQIVLWVEEQFKKKHLFSLLQDPKYFMPPVVVFVNSKMGADLLAEAIQKVCKIYCLSIHGDKSQQERSKSLELFLGGECSVLVCTSLLGRGMDLSKVRQVINFDMPSSIEEYIHQVGRASRLGSTGWALTFINNTNKLVFLDLVETLQPLGVNFPNELLNSPYFHQQKQRDKVSSTKRKCKHSVVTQESLMDLINDYSKRRKEVP</sequence>
<feature type="domain" description="Helicase ATP-binding" evidence="7">
    <location>
        <begin position="244"/>
        <end position="426"/>
    </location>
</feature>
<comment type="caution">
    <text evidence="10">The sequence shown here is derived from an EMBL/GenBank/DDBJ whole genome shotgun (WGS) entry which is preliminary data.</text>
</comment>
<dbReference type="GO" id="GO:0016787">
    <property type="term" value="F:hydrolase activity"/>
    <property type="evidence" value="ECO:0007669"/>
    <property type="project" value="UniProtKB-KW"/>
</dbReference>
<dbReference type="SUPFAM" id="SSF52540">
    <property type="entry name" value="P-loop containing nucleoside triphosphate hydrolases"/>
    <property type="match status" value="2"/>
</dbReference>
<keyword evidence="2" id="KW-0547">Nucleotide-binding</keyword>
<feature type="domain" description="Helicase C-terminal" evidence="8">
    <location>
        <begin position="437"/>
        <end position="600"/>
    </location>
</feature>
<accession>A0A2B4T248</accession>
<feature type="short sequence motif" description="Q motif" evidence="6">
    <location>
        <begin position="213"/>
        <end position="241"/>
    </location>
</feature>
<evidence type="ECO:0000313" key="11">
    <source>
        <dbReference type="Proteomes" id="UP000225706"/>
    </source>
</evidence>
<dbReference type="STRING" id="50429.A0A2B4T248"/>
<dbReference type="CDD" id="cd23022">
    <property type="entry name" value="zf-HIT_DDX59"/>
    <property type="match status" value="1"/>
</dbReference>
<dbReference type="InterPro" id="IPR011545">
    <property type="entry name" value="DEAD/DEAH_box_helicase_dom"/>
</dbReference>
<gene>
    <name evidence="10" type="primary">Ddx59</name>
    <name evidence="10" type="ORF">AWC38_SpisGene382</name>
</gene>
<dbReference type="CDD" id="cd18787">
    <property type="entry name" value="SF2_C_DEAD"/>
    <property type="match status" value="1"/>
</dbReference>